<feature type="transmembrane region" description="Helical" evidence="7">
    <location>
        <begin position="128"/>
        <end position="148"/>
    </location>
</feature>
<dbReference type="GO" id="GO:0016020">
    <property type="term" value="C:membrane"/>
    <property type="evidence" value="ECO:0007669"/>
    <property type="project" value="UniProtKB-SubCell"/>
</dbReference>
<keyword evidence="3 7" id="KW-1133">Transmembrane helix</keyword>
<evidence type="ECO:0000256" key="2">
    <source>
        <dbReference type="ARBA" id="ARBA00022692"/>
    </source>
</evidence>
<feature type="transmembrane region" description="Helical" evidence="7">
    <location>
        <begin position="168"/>
        <end position="194"/>
    </location>
</feature>
<evidence type="ECO:0000256" key="5">
    <source>
        <dbReference type="ARBA" id="ARBA00025797"/>
    </source>
</evidence>
<evidence type="ECO:0000256" key="4">
    <source>
        <dbReference type="ARBA" id="ARBA00023136"/>
    </source>
</evidence>
<dbReference type="GO" id="GO:0000045">
    <property type="term" value="P:autophagosome assembly"/>
    <property type="evidence" value="ECO:0007669"/>
    <property type="project" value="TreeGrafter"/>
</dbReference>
<keyword evidence="2 7" id="KW-0812">Transmembrane</keyword>
<name>A0A7S0HHK4_9CRYP</name>
<evidence type="ECO:0000313" key="9">
    <source>
        <dbReference type="EMBL" id="CAD8487529.1"/>
    </source>
</evidence>
<reference evidence="9" key="1">
    <citation type="submission" date="2021-01" db="EMBL/GenBank/DDBJ databases">
        <authorList>
            <person name="Corre E."/>
            <person name="Pelletier E."/>
            <person name="Niang G."/>
            <person name="Scheremetjew M."/>
            <person name="Finn R."/>
            <person name="Kale V."/>
            <person name="Holt S."/>
            <person name="Cochrane G."/>
            <person name="Meng A."/>
            <person name="Brown T."/>
            <person name="Cohen L."/>
        </authorList>
    </citation>
    <scope>NUCLEOTIDE SEQUENCE</scope>
    <source>
        <strain evidence="9">CCMP325</strain>
    </source>
</reference>
<feature type="compositionally biased region" description="Basic and acidic residues" evidence="6">
    <location>
        <begin position="15"/>
        <end position="39"/>
    </location>
</feature>
<keyword evidence="4 7" id="KW-0472">Membrane</keyword>
<dbReference type="PANTHER" id="PTHR43220:SF18">
    <property type="entry name" value="TRANSMEMBRANE PROTEIN 41B"/>
    <property type="match status" value="1"/>
</dbReference>
<dbReference type="InterPro" id="IPR045014">
    <property type="entry name" value="TM41A/B"/>
</dbReference>
<comment type="similarity">
    <text evidence="5">Belongs to the TMEM41 family.</text>
</comment>
<comment type="subcellular location">
    <subcellularLocation>
        <location evidence="1">Membrane</location>
        <topology evidence="1">Multi-pass membrane protein</topology>
    </subcellularLocation>
</comment>
<evidence type="ECO:0000256" key="7">
    <source>
        <dbReference type="SAM" id="Phobius"/>
    </source>
</evidence>
<accession>A0A7S0HHK4</accession>
<dbReference type="PANTHER" id="PTHR43220">
    <property type="match status" value="1"/>
</dbReference>
<feature type="transmembrane region" description="Helical" evidence="7">
    <location>
        <begin position="248"/>
        <end position="269"/>
    </location>
</feature>
<dbReference type="InterPro" id="IPR032816">
    <property type="entry name" value="VTT_dom"/>
</dbReference>
<proteinExistence type="inferred from homology"/>
<organism evidence="9">
    <name type="scientific">Hanusia phi</name>
    <dbReference type="NCBI Taxonomy" id="3032"/>
    <lineage>
        <taxon>Eukaryota</taxon>
        <taxon>Cryptophyceae</taxon>
        <taxon>Pyrenomonadales</taxon>
        <taxon>Geminigeraceae</taxon>
        <taxon>Hanusia</taxon>
    </lineage>
</organism>
<sequence>MARTRSMSAIAASSNREEFRAVDDAGGKGTDGGKRDRPVLTRQLSRMEAGRQSPPPSGSSKQTNQTYTVLACVLAAVALMAFVFFTLPPLSTVESPGNKFIWHPIKAEHFRKDKDLLLLYRTQHKWRLLLGMSMIYILMQTFCIPGSGTTMNVLAGCLFKDVVPHGEYVVALPYALGCATAGAVLCYLLSLALLRDFVTRNFPSRVASLRQMMMGSDNLFFLVLSMRVSPMIPAWFLNISLPLVPIPLWQFAAATLIGAFPASLLAVETGAALSRLEAGEDLLKPSPKQVFLLFLLALVAAVPALSRRFAKLSDFDASDSLKASR</sequence>
<dbReference type="AlphaFoldDB" id="A0A7S0HHK4"/>
<dbReference type="EMBL" id="HBEO01018096">
    <property type="protein sequence ID" value="CAD8487529.1"/>
    <property type="molecule type" value="Transcribed_RNA"/>
</dbReference>
<evidence type="ECO:0000256" key="3">
    <source>
        <dbReference type="ARBA" id="ARBA00022989"/>
    </source>
</evidence>
<protein>
    <recommendedName>
        <fullName evidence="8">VTT domain-containing protein</fullName>
    </recommendedName>
</protein>
<feature type="transmembrane region" description="Helical" evidence="7">
    <location>
        <begin position="290"/>
        <end position="310"/>
    </location>
</feature>
<evidence type="ECO:0000259" key="8">
    <source>
        <dbReference type="Pfam" id="PF09335"/>
    </source>
</evidence>
<feature type="domain" description="VTT" evidence="8">
    <location>
        <begin position="148"/>
        <end position="270"/>
    </location>
</feature>
<evidence type="ECO:0000256" key="1">
    <source>
        <dbReference type="ARBA" id="ARBA00004141"/>
    </source>
</evidence>
<feature type="region of interest" description="Disordered" evidence="6">
    <location>
        <begin position="1"/>
        <end position="63"/>
    </location>
</feature>
<feature type="compositionally biased region" description="Polar residues" evidence="6">
    <location>
        <begin position="1"/>
        <end position="14"/>
    </location>
</feature>
<feature type="transmembrane region" description="Helical" evidence="7">
    <location>
        <begin position="67"/>
        <end position="87"/>
    </location>
</feature>
<feature type="transmembrane region" description="Helical" evidence="7">
    <location>
        <begin position="215"/>
        <end position="236"/>
    </location>
</feature>
<evidence type="ECO:0000256" key="6">
    <source>
        <dbReference type="SAM" id="MobiDB-lite"/>
    </source>
</evidence>
<dbReference type="Pfam" id="PF09335">
    <property type="entry name" value="VTT_dom"/>
    <property type="match status" value="1"/>
</dbReference>
<gene>
    <name evidence="9" type="ORF">HPHI1048_LOCUS12334</name>
</gene>